<keyword evidence="2" id="KW-1185">Reference proteome</keyword>
<dbReference type="InterPro" id="IPR012347">
    <property type="entry name" value="Ferritin-like"/>
</dbReference>
<dbReference type="Gene3D" id="1.20.1260.10">
    <property type="match status" value="1"/>
</dbReference>
<comment type="caution">
    <text evidence="1">The sequence shown here is derived from an EMBL/GenBank/DDBJ whole genome shotgun (WGS) entry which is preliminary data.</text>
</comment>
<dbReference type="EMBL" id="JBHUOK010000030">
    <property type="protein sequence ID" value="MFD2789970.1"/>
    <property type="molecule type" value="Genomic_DNA"/>
</dbReference>
<gene>
    <name evidence="1" type="ORF">ACFS1K_09365</name>
</gene>
<evidence type="ECO:0000313" key="2">
    <source>
        <dbReference type="Proteomes" id="UP001597532"/>
    </source>
</evidence>
<dbReference type="Proteomes" id="UP001597532">
    <property type="component" value="Unassembled WGS sequence"/>
</dbReference>
<proteinExistence type="predicted"/>
<reference evidence="2" key="1">
    <citation type="journal article" date="2019" name="Int. J. Syst. Evol. Microbiol.">
        <title>The Global Catalogue of Microorganisms (GCM) 10K type strain sequencing project: providing services to taxonomists for standard genome sequencing and annotation.</title>
        <authorList>
            <consortium name="The Broad Institute Genomics Platform"/>
            <consortium name="The Broad Institute Genome Sequencing Center for Infectious Disease"/>
            <person name="Wu L."/>
            <person name="Ma J."/>
        </authorList>
    </citation>
    <scope>NUCLEOTIDE SEQUENCE [LARGE SCALE GENOMIC DNA]</scope>
    <source>
        <strain evidence="2">KCTC 52924</strain>
    </source>
</reference>
<dbReference type="RefSeq" id="WP_251806002.1">
    <property type="nucleotide sequence ID" value="NZ_CP166679.1"/>
</dbReference>
<organism evidence="1 2">
    <name type="scientific">Arenibacter antarcticus</name>
    <dbReference type="NCBI Taxonomy" id="2040469"/>
    <lineage>
        <taxon>Bacteria</taxon>
        <taxon>Pseudomonadati</taxon>
        <taxon>Bacteroidota</taxon>
        <taxon>Flavobacteriia</taxon>
        <taxon>Flavobacteriales</taxon>
        <taxon>Flavobacteriaceae</taxon>
        <taxon>Arenibacter</taxon>
    </lineage>
</organism>
<protein>
    <submittedName>
        <fullName evidence="1">PA2169 family four-helix-bundle protein</fullName>
    </submittedName>
</protein>
<name>A0ABW5VHN6_9FLAO</name>
<sequence length="154" mass="18193">MIHLNIDNEYDAKIAIQLYGVILKNKESKNAYCKAMERAVSADLKTYFQDKFTKYKRFDETLAREVSVAFPQLLPVAWRNNNRDFWIDTETIFRLSDDASMLKACIQGDRAAVREYADLLEKYSLPFDVYHVIRKHKMFIEVDLHKVSKIKDLY</sequence>
<evidence type="ECO:0000313" key="1">
    <source>
        <dbReference type="EMBL" id="MFD2789970.1"/>
    </source>
</evidence>
<accession>A0ABW5VHN6</accession>